<evidence type="ECO:0000256" key="3">
    <source>
        <dbReference type="ARBA" id="ARBA00022845"/>
    </source>
</evidence>
<accession>A0A382KUI8</accession>
<dbReference type="PANTHER" id="PTHR39190:SF1">
    <property type="entry name" value="FLAGELLAR ASSEMBLY FACTOR FLIW"/>
    <property type="match status" value="1"/>
</dbReference>
<name>A0A382KUI8_9ZZZZ</name>
<keyword evidence="3" id="KW-0810">Translation regulation</keyword>
<gene>
    <name evidence="4" type="ORF">METZ01_LOCUS279736</name>
</gene>
<evidence type="ECO:0000256" key="1">
    <source>
        <dbReference type="ARBA" id="ARBA00022490"/>
    </source>
</evidence>
<protein>
    <recommendedName>
        <fullName evidence="5">Flagellar assembly factor FliW</fullName>
    </recommendedName>
</protein>
<keyword evidence="2" id="KW-1005">Bacterial flagellum biogenesis</keyword>
<dbReference type="InterPro" id="IPR024046">
    <property type="entry name" value="Flagellar_assmbl_FliW_dom_sf"/>
</dbReference>
<dbReference type="SUPFAM" id="SSF141457">
    <property type="entry name" value="BH3618-like"/>
    <property type="match status" value="1"/>
</dbReference>
<dbReference type="EMBL" id="UINC01082269">
    <property type="protein sequence ID" value="SVC26882.1"/>
    <property type="molecule type" value="Genomic_DNA"/>
</dbReference>
<dbReference type="GO" id="GO:0006417">
    <property type="term" value="P:regulation of translation"/>
    <property type="evidence" value="ECO:0007669"/>
    <property type="project" value="UniProtKB-KW"/>
</dbReference>
<dbReference type="AlphaFoldDB" id="A0A382KUI8"/>
<dbReference type="GO" id="GO:0044780">
    <property type="term" value="P:bacterial-type flagellum assembly"/>
    <property type="evidence" value="ECO:0007669"/>
    <property type="project" value="InterPro"/>
</dbReference>
<dbReference type="Gene3D" id="2.30.290.10">
    <property type="entry name" value="BH3618-like"/>
    <property type="match status" value="1"/>
</dbReference>
<keyword evidence="1" id="KW-0963">Cytoplasm</keyword>
<sequence length="163" mass="18355">MLIQTTRFGEVEIQDQDILTFPSGMLGFSAERHFVMIEDEMGSPFQWLQSVERQDLAFVTINPETAVSGFSLDITVDHMNKLDTEEVGDLNVRVIVTMAKKLEDVTINLQGPLLLNFNKKLGLQFVVADGRYNTRHPLFGDRLNLGAVQQTEEKDQQEIAQAG</sequence>
<evidence type="ECO:0000256" key="2">
    <source>
        <dbReference type="ARBA" id="ARBA00022795"/>
    </source>
</evidence>
<dbReference type="PANTHER" id="PTHR39190">
    <property type="entry name" value="FLAGELLAR ASSEMBLY FACTOR FLIW"/>
    <property type="match status" value="1"/>
</dbReference>
<dbReference type="InterPro" id="IPR003775">
    <property type="entry name" value="Flagellar_assembly_factor_FliW"/>
</dbReference>
<organism evidence="4">
    <name type="scientific">marine metagenome</name>
    <dbReference type="NCBI Taxonomy" id="408172"/>
    <lineage>
        <taxon>unclassified sequences</taxon>
        <taxon>metagenomes</taxon>
        <taxon>ecological metagenomes</taxon>
    </lineage>
</organism>
<reference evidence="4" key="1">
    <citation type="submission" date="2018-05" db="EMBL/GenBank/DDBJ databases">
        <authorList>
            <person name="Lanie J.A."/>
            <person name="Ng W.-L."/>
            <person name="Kazmierczak K.M."/>
            <person name="Andrzejewski T.M."/>
            <person name="Davidsen T.M."/>
            <person name="Wayne K.J."/>
            <person name="Tettelin H."/>
            <person name="Glass J.I."/>
            <person name="Rusch D."/>
            <person name="Podicherti R."/>
            <person name="Tsui H.-C.T."/>
            <person name="Winkler M.E."/>
        </authorList>
    </citation>
    <scope>NUCLEOTIDE SEQUENCE</scope>
</reference>
<evidence type="ECO:0008006" key="5">
    <source>
        <dbReference type="Google" id="ProtNLM"/>
    </source>
</evidence>
<dbReference type="Pfam" id="PF02623">
    <property type="entry name" value="FliW"/>
    <property type="match status" value="1"/>
</dbReference>
<dbReference type="HAMAP" id="MF_01185">
    <property type="entry name" value="FliW"/>
    <property type="match status" value="1"/>
</dbReference>
<proteinExistence type="inferred from homology"/>
<evidence type="ECO:0000313" key="4">
    <source>
        <dbReference type="EMBL" id="SVC26882.1"/>
    </source>
</evidence>